<accession>A0A0C3Q8Q2</accession>
<dbReference type="EMBL" id="KN823027">
    <property type="protein sequence ID" value="KIO26235.1"/>
    <property type="molecule type" value="Genomic_DNA"/>
</dbReference>
<protein>
    <submittedName>
        <fullName evidence="1">Uncharacterized protein</fullName>
    </submittedName>
</protein>
<dbReference type="AlphaFoldDB" id="A0A0C3Q8Q2"/>
<name>A0A0C3Q8Q2_9AGAM</name>
<reference evidence="2" key="2">
    <citation type="submission" date="2015-01" db="EMBL/GenBank/DDBJ databases">
        <title>Evolutionary Origins and Diversification of the Mycorrhizal Mutualists.</title>
        <authorList>
            <consortium name="DOE Joint Genome Institute"/>
            <consortium name="Mycorrhizal Genomics Consortium"/>
            <person name="Kohler A."/>
            <person name="Kuo A."/>
            <person name="Nagy L.G."/>
            <person name="Floudas D."/>
            <person name="Copeland A."/>
            <person name="Barry K.W."/>
            <person name="Cichocki N."/>
            <person name="Veneault-Fourrey C."/>
            <person name="LaButti K."/>
            <person name="Lindquist E.A."/>
            <person name="Lipzen A."/>
            <person name="Lundell T."/>
            <person name="Morin E."/>
            <person name="Murat C."/>
            <person name="Riley R."/>
            <person name="Ohm R."/>
            <person name="Sun H."/>
            <person name="Tunlid A."/>
            <person name="Henrissat B."/>
            <person name="Grigoriev I.V."/>
            <person name="Hibbett D.S."/>
            <person name="Martin F."/>
        </authorList>
    </citation>
    <scope>NUCLEOTIDE SEQUENCE [LARGE SCALE GENOMIC DNA]</scope>
    <source>
        <strain evidence="2">MUT 4182</strain>
    </source>
</reference>
<keyword evidence="2" id="KW-1185">Reference proteome</keyword>
<dbReference type="HOGENOM" id="CLU_2795842_0_0_1"/>
<evidence type="ECO:0000313" key="2">
    <source>
        <dbReference type="Proteomes" id="UP000054248"/>
    </source>
</evidence>
<dbReference type="Proteomes" id="UP000054248">
    <property type="component" value="Unassembled WGS sequence"/>
</dbReference>
<reference evidence="1 2" key="1">
    <citation type="submission" date="2014-04" db="EMBL/GenBank/DDBJ databases">
        <authorList>
            <consortium name="DOE Joint Genome Institute"/>
            <person name="Kuo A."/>
            <person name="Girlanda M."/>
            <person name="Perotto S."/>
            <person name="Kohler A."/>
            <person name="Nagy L.G."/>
            <person name="Floudas D."/>
            <person name="Copeland A."/>
            <person name="Barry K.W."/>
            <person name="Cichocki N."/>
            <person name="Veneault-Fourrey C."/>
            <person name="LaButti K."/>
            <person name="Lindquist E.A."/>
            <person name="Lipzen A."/>
            <person name="Lundell T."/>
            <person name="Morin E."/>
            <person name="Murat C."/>
            <person name="Sun H."/>
            <person name="Tunlid A."/>
            <person name="Henrissat B."/>
            <person name="Grigoriev I.V."/>
            <person name="Hibbett D.S."/>
            <person name="Martin F."/>
            <person name="Nordberg H.P."/>
            <person name="Cantor M.N."/>
            <person name="Hua S.X."/>
        </authorList>
    </citation>
    <scope>NUCLEOTIDE SEQUENCE [LARGE SCALE GENOMIC DNA]</scope>
    <source>
        <strain evidence="1 2">MUT 4182</strain>
    </source>
</reference>
<gene>
    <name evidence="1" type="ORF">M407DRAFT_202584</name>
</gene>
<organism evidence="1 2">
    <name type="scientific">Tulasnella calospora MUT 4182</name>
    <dbReference type="NCBI Taxonomy" id="1051891"/>
    <lineage>
        <taxon>Eukaryota</taxon>
        <taxon>Fungi</taxon>
        <taxon>Dikarya</taxon>
        <taxon>Basidiomycota</taxon>
        <taxon>Agaricomycotina</taxon>
        <taxon>Agaricomycetes</taxon>
        <taxon>Cantharellales</taxon>
        <taxon>Tulasnellaceae</taxon>
        <taxon>Tulasnella</taxon>
    </lineage>
</organism>
<proteinExistence type="predicted"/>
<sequence length="68" mass="7287">MCHLTRSEPSAVGDSTITLIDEPPSAYMGLKAVRSAMRKSARVSSVNSSAGSLASNPIMKRIVSDFFR</sequence>
<evidence type="ECO:0000313" key="1">
    <source>
        <dbReference type="EMBL" id="KIO26235.1"/>
    </source>
</evidence>